<organism evidence="2 3">
    <name type="scientific">Pontiella sulfatireligans</name>
    <dbReference type="NCBI Taxonomy" id="2750658"/>
    <lineage>
        <taxon>Bacteria</taxon>
        <taxon>Pseudomonadati</taxon>
        <taxon>Kiritimatiellota</taxon>
        <taxon>Kiritimatiellia</taxon>
        <taxon>Kiritimatiellales</taxon>
        <taxon>Pontiellaceae</taxon>
        <taxon>Pontiella</taxon>
    </lineage>
</organism>
<keyword evidence="3" id="KW-1185">Reference proteome</keyword>
<dbReference type="RefSeq" id="WP_222846340.1">
    <property type="nucleotide sequence ID" value="NZ_CAAHFH010000002.1"/>
</dbReference>
<dbReference type="Proteomes" id="UP000346198">
    <property type="component" value="Unassembled WGS sequence"/>
</dbReference>
<reference evidence="2 3" key="1">
    <citation type="submission" date="2019-04" db="EMBL/GenBank/DDBJ databases">
        <authorList>
            <person name="Van Vliet M D."/>
        </authorList>
    </citation>
    <scope>NUCLEOTIDE SEQUENCE [LARGE SCALE GENOMIC DNA]</scope>
    <source>
        <strain evidence="2 3">F21</strain>
    </source>
</reference>
<feature type="domain" description="DUF6036" evidence="1">
    <location>
        <begin position="13"/>
        <end position="142"/>
    </location>
</feature>
<protein>
    <recommendedName>
        <fullName evidence="1">DUF6036 domain-containing protein</fullName>
    </recommendedName>
</protein>
<dbReference type="Gene3D" id="3.30.460.40">
    <property type="match status" value="1"/>
</dbReference>
<evidence type="ECO:0000313" key="3">
    <source>
        <dbReference type="Proteomes" id="UP000346198"/>
    </source>
</evidence>
<dbReference type="EMBL" id="CAAHFH010000002">
    <property type="protein sequence ID" value="VGO21199.1"/>
    <property type="molecule type" value="Genomic_DNA"/>
</dbReference>
<dbReference type="InterPro" id="IPR043519">
    <property type="entry name" value="NT_sf"/>
</dbReference>
<dbReference type="SUPFAM" id="SSF81301">
    <property type="entry name" value="Nucleotidyltransferase"/>
    <property type="match status" value="1"/>
</dbReference>
<gene>
    <name evidence="2" type="ORF">SCARR_03270</name>
</gene>
<dbReference type="Pfam" id="PF19502">
    <property type="entry name" value="DUF6036"/>
    <property type="match status" value="1"/>
</dbReference>
<proteinExistence type="predicted"/>
<accession>A0A6C2UMH2</accession>
<name>A0A6C2UMH2_9BACT</name>
<sequence>MILIKGYSDISLALNAEQVDFILVGAYALAAHEYPRATMDIDIWVMPSPANAEAVIRALRQFGSPLHGLKVEDLQSSDTVFQIGVAPRRIDLLTGATGLDFSTASKNAVARRVDGIDLKVLSIDDLIVNKLATGRPKDQVDAAELRKLKGSLRDTDSKK</sequence>
<dbReference type="InterPro" id="IPR045792">
    <property type="entry name" value="DUF6036"/>
</dbReference>
<evidence type="ECO:0000259" key="1">
    <source>
        <dbReference type="Pfam" id="PF19502"/>
    </source>
</evidence>
<evidence type="ECO:0000313" key="2">
    <source>
        <dbReference type="EMBL" id="VGO21199.1"/>
    </source>
</evidence>
<dbReference type="AlphaFoldDB" id="A0A6C2UMH2"/>